<reference evidence="2" key="1">
    <citation type="submission" date="2022-04" db="EMBL/GenBank/DDBJ databases">
        <title>Hymenobacter sp. isolated from the air.</title>
        <authorList>
            <person name="Won M."/>
            <person name="Lee C.-M."/>
            <person name="Woen H.-Y."/>
            <person name="Kwon S.-W."/>
        </authorList>
    </citation>
    <scope>NUCLEOTIDE SEQUENCE</scope>
    <source>
        <strain evidence="2">5420S-77</strain>
    </source>
</reference>
<dbReference type="SUPFAM" id="SSF51182">
    <property type="entry name" value="RmlC-like cupins"/>
    <property type="match status" value="1"/>
</dbReference>
<sequence>MRRHASTTMIKQTPGTIYLAEQRGLVETSEFRRYSTFNFGPYAHEHKTPFGNLCVVNEETLGGGQHLEYTVEQASYIILIPIIGEVTAATIAGSATVGVEQLQLLTVPANTTVQLTNPYETELVTFLQLWVRAEWPIQEISSYISDFQLTAIEKQLFPIVPSTNSKISLALPFAVSIGRFAGRQEVVYQLENQASFFAFVLAGAFEAQGRLLQEKDGLALWNTKEVELEALSNNALLVVIELNKQLTTPHFT</sequence>
<gene>
    <name evidence="2" type="ORF">MUN86_20650</name>
</gene>
<evidence type="ECO:0000259" key="1">
    <source>
        <dbReference type="Pfam" id="PF17954"/>
    </source>
</evidence>
<proteinExistence type="predicted"/>
<dbReference type="PANTHER" id="PTHR43212:SF3">
    <property type="entry name" value="QUERCETIN 2,3-DIOXYGENASE"/>
    <property type="match status" value="1"/>
</dbReference>
<dbReference type="InterPro" id="IPR011051">
    <property type="entry name" value="RmlC_Cupin_sf"/>
</dbReference>
<dbReference type="Pfam" id="PF17954">
    <property type="entry name" value="Pirin_C_2"/>
    <property type="match status" value="1"/>
</dbReference>
<dbReference type="InterPro" id="IPR012093">
    <property type="entry name" value="Pirin"/>
</dbReference>
<evidence type="ECO:0000313" key="3">
    <source>
        <dbReference type="Proteomes" id="UP000830401"/>
    </source>
</evidence>
<organism evidence="2 3">
    <name type="scientific">Hymenobacter volaticus</name>
    <dbReference type="NCBI Taxonomy" id="2932254"/>
    <lineage>
        <taxon>Bacteria</taxon>
        <taxon>Pseudomonadati</taxon>
        <taxon>Bacteroidota</taxon>
        <taxon>Cytophagia</taxon>
        <taxon>Cytophagales</taxon>
        <taxon>Hymenobacteraceae</taxon>
        <taxon>Hymenobacter</taxon>
    </lineage>
</organism>
<dbReference type="InterPro" id="IPR041602">
    <property type="entry name" value="Quercetinase_C"/>
</dbReference>
<name>A0ABY4G539_9BACT</name>
<dbReference type="Proteomes" id="UP000830401">
    <property type="component" value="Chromosome"/>
</dbReference>
<protein>
    <submittedName>
        <fullName evidence="2">Pirin</fullName>
    </submittedName>
</protein>
<feature type="domain" description="Quercetin 2,3-dioxygenase C-terminal cupin" evidence="1">
    <location>
        <begin position="175"/>
        <end position="238"/>
    </location>
</feature>
<dbReference type="EMBL" id="CP095061">
    <property type="protein sequence ID" value="UOQ65900.1"/>
    <property type="molecule type" value="Genomic_DNA"/>
</dbReference>
<dbReference type="Gene3D" id="2.60.120.10">
    <property type="entry name" value="Jelly Rolls"/>
    <property type="match status" value="2"/>
</dbReference>
<dbReference type="InterPro" id="IPR014710">
    <property type="entry name" value="RmlC-like_jellyroll"/>
</dbReference>
<accession>A0ABY4G539</accession>
<evidence type="ECO:0000313" key="2">
    <source>
        <dbReference type="EMBL" id="UOQ65900.1"/>
    </source>
</evidence>
<dbReference type="PANTHER" id="PTHR43212">
    <property type="entry name" value="QUERCETIN 2,3-DIOXYGENASE"/>
    <property type="match status" value="1"/>
</dbReference>
<keyword evidence="3" id="KW-1185">Reference proteome</keyword>